<organism evidence="1 2">
    <name type="scientific">Cetraspora pellucida</name>
    <dbReference type="NCBI Taxonomy" id="1433469"/>
    <lineage>
        <taxon>Eukaryota</taxon>
        <taxon>Fungi</taxon>
        <taxon>Fungi incertae sedis</taxon>
        <taxon>Mucoromycota</taxon>
        <taxon>Glomeromycotina</taxon>
        <taxon>Glomeromycetes</taxon>
        <taxon>Diversisporales</taxon>
        <taxon>Gigasporaceae</taxon>
        <taxon>Cetraspora</taxon>
    </lineage>
</organism>
<comment type="caution">
    <text evidence="1">The sequence shown here is derived from an EMBL/GenBank/DDBJ whole genome shotgun (WGS) entry which is preliminary data.</text>
</comment>
<sequence length="250" mass="29178">MPLLYIVGITCFNSTFSSCFAFLKSKQDDDYKWALIRVARIFNGIQTPKCHHHFPTNEELTEFLKNWTTLIKSQTEEEFNKNTVHEKISLALENQHQEIRTNISQEMIRISHAQNQPFYSQVVTKISIFALRKRHQLLPQTLAGTEESPLQQRWQEYSQQFDSWPSNQQEMVLDEMSNLFQGPVTVVQNPQIQHVRGRPVGTKNTQSSTQRDLSTFELDDSGRQIRKCGVCHRTRHNSRTCPNNREQNEA</sequence>
<dbReference type="OrthoDB" id="2432002at2759"/>
<evidence type="ECO:0000313" key="1">
    <source>
        <dbReference type="EMBL" id="CAG8726243.1"/>
    </source>
</evidence>
<keyword evidence="2" id="KW-1185">Reference proteome</keyword>
<gene>
    <name evidence="1" type="ORF">CPELLU_LOCUS13194</name>
</gene>
<dbReference type="AlphaFoldDB" id="A0A9N9I8I0"/>
<name>A0A9N9I8I0_9GLOM</name>
<dbReference type="EMBL" id="CAJVQA010013698">
    <property type="protein sequence ID" value="CAG8726243.1"/>
    <property type="molecule type" value="Genomic_DNA"/>
</dbReference>
<accession>A0A9N9I8I0</accession>
<evidence type="ECO:0000313" key="2">
    <source>
        <dbReference type="Proteomes" id="UP000789759"/>
    </source>
</evidence>
<dbReference type="Proteomes" id="UP000789759">
    <property type="component" value="Unassembled WGS sequence"/>
</dbReference>
<proteinExistence type="predicted"/>
<reference evidence="1" key="1">
    <citation type="submission" date="2021-06" db="EMBL/GenBank/DDBJ databases">
        <authorList>
            <person name="Kallberg Y."/>
            <person name="Tangrot J."/>
            <person name="Rosling A."/>
        </authorList>
    </citation>
    <scope>NUCLEOTIDE SEQUENCE</scope>
    <source>
        <strain evidence="1">FL966</strain>
    </source>
</reference>
<protein>
    <submittedName>
        <fullName evidence="1">12741_t:CDS:1</fullName>
    </submittedName>
</protein>